<keyword evidence="1" id="KW-0378">Hydrolase</keyword>
<dbReference type="EMBL" id="UINC01187257">
    <property type="protein sequence ID" value="SVD99889.1"/>
    <property type="molecule type" value="Genomic_DNA"/>
</dbReference>
<proteinExistence type="predicted"/>
<dbReference type="PANTHER" id="PTHR43674:SF2">
    <property type="entry name" value="BETA-UREIDOPROPIONASE"/>
    <property type="match status" value="1"/>
</dbReference>
<evidence type="ECO:0000259" key="2">
    <source>
        <dbReference type="PROSITE" id="PS50263"/>
    </source>
</evidence>
<dbReference type="InterPro" id="IPR003010">
    <property type="entry name" value="C-N_Hydrolase"/>
</dbReference>
<dbReference type="InterPro" id="IPR050345">
    <property type="entry name" value="Aliph_Amidase/BUP"/>
</dbReference>
<dbReference type="GO" id="GO:0050126">
    <property type="term" value="F:N-carbamoylputrescine amidase activity"/>
    <property type="evidence" value="ECO:0007669"/>
    <property type="project" value="TreeGrafter"/>
</dbReference>
<dbReference type="PANTHER" id="PTHR43674">
    <property type="entry name" value="NITRILASE C965.09-RELATED"/>
    <property type="match status" value="1"/>
</dbReference>
<reference evidence="3" key="1">
    <citation type="submission" date="2018-05" db="EMBL/GenBank/DDBJ databases">
        <authorList>
            <person name="Lanie J.A."/>
            <person name="Ng W.-L."/>
            <person name="Kazmierczak K.M."/>
            <person name="Andrzejewski T.M."/>
            <person name="Davidsen T.M."/>
            <person name="Wayne K.J."/>
            <person name="Tettelin H."/>
            <person name="Glass J.I."/>
            <person name="Rusch D."/>
            <person name="Podicherti R."/>
            <person name="Tsui H.-C.T."/>
            <person name="Winkler M.E."/>
        </authorList>
    </citation>
    <scope>NUCLEOTIDE SEQUENCE</scope>
</reference>
<dbReference type="GO" id="GO:0033388">
    <property type="term" value="P:putrescine biosynthetic process from arginine"/>
    <property type="evidence" value="ECO:0007669"/>
    <property type="project" value="TreeGrafter"/>
</dbReference>
<dbReference type="SUPFAM" id="SSF56317">
    <property type="entry name" value="Carbon-nitrogen hydrolase"/>
    <property type="match status" value="1"/>
</dbReference>
<sequence length="105" mass="11611">MPEPIPGPTTEAFQRSHAITNGCCVTSVNRIGHEAPAGRDGIEFWGQSFIADTSGEIIASAGQEETVLLCEIDLAKVDVTRTHWPFLRDRRIDAYGDLTRRLIDE</sequence>
<evidence type="ECO:0000313" key="3">
    <source>
        <dbReference type="EMBL" id="SVD99889.1"/>
    </source>
</evidence>
<accession>A0A382ZX51</accession>
<dbReference type="AlphaFoldDB" id="A0A382ZX51"/>
<dbReference type="Gene3D" id="3.60.110.10">
    <property type="entry name" value="Carbon-nitrogen hydrolase"/>
    <property type="match status" value="1"/>
</dbReference>
<dbReference type="InterPro" id="IPR036526">
    <property type="entry name" value="C-N_Hydrolase_sf"/>
</dbReference>
<feature type="domain" description="CN hydrolase" evidence="2">
    <location>
        <begin position="1"/>
        <end position="74"/>
    </location>
</feature>
<protein>
    <recommendedName>
        <fullName evidence="2">CN hydrolase domain-containing protein</fullName>
    </recommendedName>
</protein>
<evidence type="ECO:0000256" key="1">
    <source>
        <dbReference type="ARBA" id="ARBA00022801"/>
    </source>
</evidence>
<name>A0A382ZX51_9ZZZZ</name>
<dbReference type="PROSITE" id="PS50263">
    <property type="entry name" value="CN_HYDROLASE"/>
    <property type="match status" value="1"/>
</dbReference>
<gene>
    <name evidence="3" type="ORF">METZ01_LOCUS452743</name>
</gene>
<dbReference type="Pfam" id="PF00795">
    <property type="entry name" value="CN_hydrolase"/>
    <property type="match status" value="1"/>
</dbReference>
<organism evidence="3">
    <name type="scientific">marine metagenome</name>
    <dbReference type="NCBI Taxonomy" id="408172"/>
    <lineage>
        <taxon>unclassified sequences</taxon>
        <taxon>metagenomes</taxon>
        <taxon>ecological metagenomes</taxon>
    </lineage>
</organism>